<keyword evidence="2" id="KW-0560">Oxidoreductase</keyword>
<accession>A0ABS3AUB4</accession>
<dbReference type="EMBL" id="JAFITR010000084">
    <property type="protein sequence ID" value="MBN4067208.1"/>
    <property type="molecule type" value="Genomic_DNA"/>
</dbReference>
<dbReference type="InterPro" id="IPR002347">
    <property type="entry name" value="SDR_fam"/>
</dbReference>
<comment type="caution">
    <text evidence="3">The sequence shown here is derived from an EMBL/GenBank/DDBJ whole genome shotgun (WGS) entry which is preliminary data.</text>
</comment>
<dbReference type="Proteomes" id="UP000722121">
    <property type="component" value="Unassembled WGS sequence"/>
</dbReference>
<proteinExistence type="inferred from homology"/>
<reference evidence="3 4" key="1">
    <citation type="submission" date="2021-02" db="EMBL/GenBank/DDBJ databases">
        <title>Activity-based single-cell genomes from oceanic crustal fluid captures similar information to metagenomic and metatranscriptomic surveys with orders of magnitude less sampling.</title>
        <authorList>
            <person name="D'Angelo T.S."/>
            <person name="Orcutt B.N."/>
        </authorList>
    </citation>
    <scope>NUCLEOTIDE SEQUENCE [LARGE SCALE GENOMIC DNA]</scope>
    <source>
        <strain evidence="3">AH-315-G07</strain>
    </source>
</reference>
<dbReference type="Pfam" id="PF00106">
    <property type="entry name" value="adh_short"/>
    <property type="match status" value="1"/>
</dbReference>
<name>A0ABS3AUB4_9BACT</name>
<dbReference type="SUPFAM" id="SSF51735">
    <property type="entry name" value="NAD(P)-binding Rossmann-fold domains"/>
    <property type="match status" value="1"/>
</dbReference>
<gene>
    <name evidence="3" type="ORF">JYU14_03895</name>
</gene>
<comment type="similarity">
    <text evidence="1">Belongs to the short-chain dehydrogenases/reductases (SDR) family.</text>
</comment>
<organism evidence="3 4">
    <name type="scientific">Simkania negevensis</name>
    <dbReference type="NCBI Taxonomy" id="83561"/>
    <lineage>
        <taxon>Bacteria</taxon>
        <taxon>Pseudomonadati</taxon>
        <taxon>Chlamydiota</taxon>
        <taxon>Chlamydiia</taxon>
        <taxon>Parachlamydiales</taxon>
        <taxon>Simkaniaceae</taxon>
        <taxon>Simkania</taxon>
    </lineage>
</organism>
<dbReference type="PANTHER" id="PTHR44196:SF3">
    <property type="entry name" value="SHORT CHAIN DEHYDROGENASE FAMILY PROTEIN"/>
    <property type="match status" value="1"/>
</dbReference>
<dbReference type="Gene3D" id="3.40.50.720">
    <property type="entry name" value="NAD(P)-binding Rossmann-like Domain"/>
    <property type="match status" value="1"/>
</dbReference>
<dbReference type="PANTHER" id="PTHR44196">
    <property type="entry name" value="DEHYDROGENASE/REDUCTASE SDR FAMILY MEMBER 7B"/>
    <property type="match status" value="1"/>
</dbReference>
<keyword evidence="4" id="KW-1185">Reference proteome</keyword>
<sequence length="252" mass="28027">MNDPNEKKVALVTGASRGIGKELVEELIHQGWYVAGIARSEERLQNLKDKFSDHFLGLTCDVSCREAVKSASQELISTGWIPSLFFLNAGIAGDAACESIERFDVEKHRELFDTNYFGVLNWVEEWLPVCQNSNSTIFVATSSINAIFAPPTGSAYAASKAAIAKAFEGLSLTYHSSKNLHFLVVYPGPVKTEGLKGKVPFIWEPARMAKYMIKNSLKKKSHMENSLFYAIFSRMLRILPAGLVMRILGQCR</sequence>
<evidence type="ECO:0000313" key="3">
    <source>
        <dbReference type="EMBL" id="MBN4067208.1"/>
    </source>
</evidence>
<evidence type="ECO:0000313" key="4">
    <source>
        <dbReference type="Proteomes" id="UP000722121"/>
    </source>
</evidence>
<dbReference type="InterPro" id="IPR036291">
    <property type="entry name" value="NAD(P)-bd_dom_sf"/>
</dbReference>
<evidence type="ECO:0000256" key="1">
    <source>
        <dbReference type="ARBA" id="ARBA00006484"/>
    </source>
</evidence>
<protein>
    <submittedName>
        <fullName evidence="3">SDR family NAD(P)-dependent oxidoreductase</fullName>
    </submittedName>
</protein>
<dbReference type="PRINTS" id="PR00081">
    <property type="entry name" value="GDHRDH"/>
</dbReference>
<evidence type="ECO:0000256" key="2">
    <source>
        <dbReference type="ARBA" id="ARBA00023002"/>
    </source>
</evidence>